<protein>
    <recommendedName>
        <fullName evidence="3">Stage V sporulation protein AE</fullName>
    </recommendedName>
</protein>
<dbReference type="Proteomes" id="UP000010880">
    <property type="component" value="Chromosome"/>
</dbReference>
<dbReference type="OrthoDB" id="1679631at2"/>
<evidence type="ECO:0008006" key="3">
    <source>
        <dbReference type="Google" id="ProtNLM"/>
    </source>
</evidence>
<accession>L0K879</accession>
<gene>
    <name evidence="1" type="ordered locus">Halha_0595</name>
</gene>
<reference evidence="2" key="1">
    <citation type="submission" date="2012-02" db="EMBL/GenBank/DDBJ databases">
        <title>The complete genome of Halobacteroides halobius DSM 5150.</title>
        <authorList>
            <person name="Lucas S."/>
            <person name="Copeland A."/>
            <person name="Lapidus A."/>
            <person name="Glavina del Rio T."/>
            <person name="Dalin E."/>
            <person name="Tice H."/>
            <person name="Bruce D."/>
            <person name="Goodwin L."/>
            <person name="Pitluck S."/>
            <person name="Peters L."/>
            <person name="Mikhailova N."/>
            <person name="Gu W."/>
            <person name="Kyrpides N."/>
            <person name="Mavromatis K."/>
            <person name="Ivanova N."/>
            <person name="Brettin T."/>
            <person name="Detter J.C."/>
            <person name="Han C."/>
            <person name="Larimer F."/>
            <person name="Land M."/>
            <person name="Hauser L."/>
            <person name="Markowitz V."/>
            <person name="Cheng J.-F."/>
            <person name="Hugenholtz P."/>
            <person name="Woyke T."/>
            <person name="Wu D."/>
            <person name="Tindall B."/>
            <person name="Pomrenke H."/>
            <person name="Brambilla E."/>
            <person name="Klenk H.-P."/>
            <person name="Eisen J.A."/>
        </authorList>
    </citation>
    <scope>NUCLEOTIDE SEQUENCE [LARGE SCALE GENOMIC DNA]</scope>
    <source>
        <strain evidence="2">ATCC 35273 / DSM 5150 / MD-1</strain>
    </source>
</reference>
<name>L0K879_HALHC</name>
<evidence type="ECO:0000313" key="2">
    <source>
        <dbReference type="Proteomes" id="UP000010880"/>
    </source>
</evidence>
<dbReference type="AlphaFoldDB" id="L0K879"/>
<dbReference type="InterPro" id="IPR025914">
    <property type="entry name" value="SpoVAE"/>
</dbReference>
<dbReference type="eggNOG" id="ENOG502ZRG2">
    <property type="taxonomic scope" value="Bacteria"/>
</dbReference>
<dbReference type="EMBL" id="CP003359">
    <property type="protein sequence ID" value="AGB40569.1"/>
    <property type="molecule type" value="Genomic_DNA"/>
</dbReference>
<dbReference type="KEGG" id="hhl:Halha_0595"/>
<organism evidence="1 2">
    <name type="scientific">Halobacteroides halobius (strain ATCC 35273 / DSM 5150 / MD-1)</name>
    <dbReference type="NCBI Taxonomy" id="748449"/>
    <lineage>
        <taxon>Bacteria</taxon>
        <taxon>Bacillati</taxon>
        <taxon>Bacillota</taxon>
        <taxon>Clostridia</taxon>
        <taxon>Halanaerobiales</taxon>
        <taxon>Halobacteroidaceae</taxon>
        <taxon>Halobacteroides</taxon>
    </lineage>
</organism>
<dbReference type="STRING" id="748449.Halha_0595"/>
<dbReference type="RefSeq" id="WP_015326295.1">
    <property type="nucleotide sequence ID" value="NC_019978.1"/>
</dbReference>
<proteinExistence type="predicted"/>
<sequence length="187" mass="19720">MNKKKVILVTDGDKTAKEVIEKVSDQLDLRVISKSGGNPTPYSGQQLLEMIAECPTDPVVVMFDDNGSRDCGSGEKALEVVGSSSEVKVLGVLAVASDTEDVVGIDPDFSITNQGEIVTGPVDKEGTAEAKNHKILEGDTVDVINGFDKSIVVGVIGIGDIGKMKGKDAQGSITYKALEEILKRSGR</sequence>
<keyword evidence="2" id="KW-1185">Reference proteome</keyword>
<evidence type="ECO:0000313" key="1">
    <source>
        <dbReference type="EMBL" id="AGB40569.1"/>
    </source>
</evidence>
<dbReference type="Pfam" id="PF14097">
    <property type="entry name" value="SpoVAE"/>
    <property type="match status" value="1"/>
</dbReference>
<dbReference type="HOGENOM" id="CLU_1413368_0_0_9"/>